<dbReference type="PANTHER" id="PTHR43077">
    <property type="entry name" value="TRANSPORT PERMEASE YVFS-RELATED"/>
    <property type="match status" value="1"/>
</dbReference>
<feature type="domain" description="ABC-2 type transporter transmembrane" evidence="6">
    <location>
        <begin position="449"/>
        <end position="635"/>
    </location>
</feature>
<dbReference type="Gene3D" id="3.40.1710.10">
    <property type="entry name" value="abc type-2 transporter like domain"/>
    <property type="match status" value="1"/>
</dbReference>
<reference evidence="7 8" key="1">
    <citation type="submission" date="2017-01" db="EMBL/GenBank/DDBJ databases">
        <authorList>
            <person name="Mah S.A."/>
            <person name="Swanson W.J."/>
            <person name="Moy G.W."/>
            <person name="Vacquier V.D."/>
        </authorList>
    </citation>
    <scope>NUCLEOTIDE SEQUENCE [LARGE SCALE GENOMIC DNA]</scope>
    <source>
        <strain evidence="7 8">DSM 22694</strain>
    </source>
</reference>
<dbReference type="PANTHER" id="PTHR43077:SF10">
    <property type="entry name" value="TRANSPORT PERMEASE PROTEIN"/>
    <property type="match status" value="1"/>
</dbReference>
<evidence type="ECO:0000256" key="5">
    <source>
        <dbReference type="SAM" id="Phobius"/>
    </source>
</evidence>
<keyword evidence="8" id="KW-1185">Reference proteome</keyword>
<dbReference type="RefSeq" id="WP_076069362.1">
    <property type="nucleotide sequence ID" value="NZ_CP019239.1"/>
</dbReference>
<dbReference type="NCBIfam" id="TIGR03062">
    <property type="entry name" value="pip_yhgE_Cterm"/>
    <property type="match status" value="1"/>
</dbReference>
<name>A0A1P8K720_9BURK</name>
<dbReference type="AlphaFoldDB" id="A0A1P8K720"/>
<dbReference type="STRING" id="1484693.RS694_04125"/>
<organism evidence="7 8">
    <name type="scientific">Rhodoferax saidenbachensis</name>
    <dbReference type="NCBI Taxonomy" id="1484693"/>
    <lineage>
        <taxon>Bacteria</taxon>
        <taxon>Pseudomonadati</taxon>
        <taxon>Pseudomonadota</taxon>
        <taxon>Betaproteobacteria</taxon>
        <taxon>Burkholderiales</taxon>
        <taxon>Comamonadaceae</taxon>
        <taxon>Rhodoferax</taxon>
    </lineage>
</organism>
<dbReference type="eggNOG" id="COG1511">
    <property type="taxonomic scope" value="Bacteria"/>
</dbReference>
<evidence type="ECO:0000256" key="1">
    <source>
        <dbReference type="ARBA" id="ARBA00004141"/>
    </source>
</evidence>
<evidence type="ECO:0000256" key="4">
    <source>
        <dbReference type="ARBA" id="ARBA00023136"/>
    </source>
</evidence>
<feature type="transmembrane region" description="Helical" evidence="5">
    <location>
        <begin position="566"/>
        <end position="591"/>
    </location>
</feature>
<dbReference type="EMBL" id="CP019239">
    <property type="protein sequence ID" value="APW41812.1"/>
    <property type="molecule type" value="Genomic_DNA"/>
</dbReference>
<dbReference type="KEGG" id="rsb:RS694_04125"/>
<proteinExistence type="predicted"/>
<keyword evidence="3 5" id="KW-1133">Transmembrane helix</keyword>
<gene>
    <name evidence="7" type="ORF">RS694_04125</name>
</gene>
<dbReference type="GO" id="GO:0016020">
    <property type="term" value="C:membrane"/>
    <property type="evidence" value="ECO:0007669"/>
    <property type="project" value="UniProtKB-SubCell"/>
</dbReference>
<protein>
    <recommendedName>
        <fullName evidence="6">ABC-2 type transporter transmembrane domain-containing protein</fullName>
    </recommendedName>
</protein>
<evidence type="ECO:0000313" key="8">
    <source>
        <dbReference type="Proteomes" id="UP000186110"/>
    </source>
</evidence>
<evidence type="ECO:0000313" key="7">
    <source>
        <dbReference type="EMBL" id="APW41812.1"/>
    </source>
</evidence>
<feature type="transmembrane region" description="Helical" evidence="5">
    <location>
        <begin position="622"/>
        <end position="642"/>
    </location>
</feature>
<dbReference type="Proteomes" id="UP000186110">
    <property type="component" value="Chromosome"/>
</dbReference>
<dbReference type="NCBIfam" id="TIGR03057">
    <property type="entry name" value="xxxLxxG_by_4"/>
    <property type="match status" value="2"/>
</dbReference>
<keyword evidence="2 5" id="KW-0812">Transmembrane</keyword>
<feature type="transmembrane region" description="Helical" evidence="5">
    <location>
        <begin position="505"/>
        <end position="526"/>
    </location>
</feature>
<evidence type="ECO:0000256" key="3">
    <source>
        <dbReference type="ARBA" id="ARBA00022989"/>
    </source>
</evidence>
<feature type="transmembrane region" description="Helical" evidence="5">
    <location>
        <begin position="38"/>
        <end position="60"/>
    </location>
</feature>
<feature type="transmembrane region" description="Helical" evidence="5">
    <location>
        <begin position="532"/>
        <end position="554"/>
    </location>
</feature>
<keyword evidence="4 5" id="KW-0472">Membrane</keyword>
<dbReference type="InterPro" id="IPR023908">
    <property type="entry name" value="xxxLxxG_rpt"/>
</dbReference>
<evidence type="ECO:0000259" key="6">
    <source>
        <dbReference type="Pfam" id="PF12698"/>
    </source>
</evidence>
<dbReference type="InterPro" id="IPR013525">
    <property type="entry name" value="ABC2_TM"/>
</dbReference>
<dbReference type="InterPro" id="IPR051328">
    <property type="entry name" value="T7SS_ABC-Transporter"/>
</dbReference>
<feature type="transmembrane region" description="Helical" evidence="5">
    <location>
        <begin position="466"/>
        <end position="484"/>
    </location>
</feature>
<comment type="subcellular location">
    <subcellularLocation>
        <location evidence="1">Membrane</location>
        <topology evidence="1">Multi-pass membrane protein</topology>
    </subcellularLocation>
</comment>
<sequence length="656" mass="69610">MTHPLVATRKGGFRKQIAHILFIAQIEARFLIRFPRMLVASLVVALIPALYAVIYLSSVWDPAAKTGALPVALVNLDRGVEYHDSNFNIGWEVLANLRTSNRFGYRSVLDAEDARRMVREGTVAFALIIPEDFSSNALPGAEPGGGKLVVFTSEGNNYQSAALARHFAEELGHQVNERLNERRWALVLANAAGSQRSVERLREGVHELQQGAKELSGGANAVASGAKTVHTGANQLSEGVGQLSSGFKQLGEGLRTMDAKRPRNSDLARLQTGAEALANGHAEMGKGLVELQTGSQKLRTGVNQYRDEAKNSLLVSAQVTEGLDQLAEGVTQLDTGLQSARSAEQQLADGANRLSAGVGELTNGLRALNAGLRTAVGKLPEDRQLDALGNGAVDLAEGTAALAEGTQKVKSGSQRLTAGMDLLADALPASVSRLEGSAQGLANSVRPQMEVEAPVQNNGSSFAPNVIPAALWLGAGIVAFLFNVRAMPRQARFFSALAQLLGKMLIPALVVVVQALLVLLTVRFALNIHILHLPAFLLTLVTASLTFLLIVFALTRALGDAGKGLAMLFLAIQLTSSGGVLPIELSGKWFINLSPWLPLTWEVRALKATLFGAYGGAWGEPLLHVAAAGLVAAIVACTVGQWRFVKTAALRPAVDF</sequence>
<dbReference type="Pfam" id="PF12698">
    <property type="entry name" value="ABC2_membrane_3"/>
    <property type="match status" value="1"/>
</dbReference>
<evidence type="ECO:0000256" key="2">
    <source>
        <dbReference type="ARBA" id="ARBA00022692"/>
    </source>
</evidence>
<dbReference type="InterPro" id="IPR017500">
    <property type="entry name" value="Phage_infect_YhgE_N"/>
</dbReference>
<dbReference type="InterPro" id="IPR017501">
    <property type="entry name" value="Phage_infect_YhgE_C"/>
</dbReference>
<accession>A0A1P8K720</accession>
<dbReference type="GO" id="GO:0140359">
    <property type="term" value="F:ABC-type transporter activity"/>
    <property type="evidence" value="ECO:0007669"/>
    <property type="project" value="InterPro"/>
</dbReference>
<dbReference type="NCBIfam" id="TIGR03061">
    <property type="entry name" value="pip_yhgE_Nterm"/>
    <property type="match status" value="1"/>
</dbReference>